<dbReference type="AlphaFoldDB" id="A0A1F7RTM0"/>
<comment type="caution">
    <text evidence="1">The sequence shown here is derived from an EMBL/GenBank/DDBJ whole genome shotgun (WGS) entry which is preliminary data.</text>
</comment>
<reference evidence="1 2" key="1">
    <citation type="journal article" date="2016" name="Nat. Commun.">
        <title>Thousands of microbial genomes shed light on interconnected biogeochemical processes in an aquifer system.</title>
        <authorList>
            <person name="Anantharaman K."/>
            <person name="Brown C.T."/>
            <person name="Hug L.A."/>
            <person name="Sharon I."/>
            <person name="Castelle C.J."/>
            <person name="Probst A.J."/>
            <person name="Thomas B.C."/>
            <person name="Singh A."/>
            <person name="Wilkins M.J."/>
            <person name="Karaoz U."/>
            <person name="Brodie E.L."/>
            <person name="Williams K.H."/>
            <person name="Hubbard S.S."/>
            <person name="Banfield J.F."/>
        </authorList>
    </citation>
    <scope>NUCLEOTIDE SEQUENCE [LARGE SCALE GENOMIC DNA]</scope>
</reference>
<evidence type="ECO:0000313" key="1">
    <source>
        <dbReference type="EMBL" id="OGL44438.1"/>
    </source>
</evidence>
<evidence type="ECO:0000313" key="2">
    <source>
        <dbReference type="Proteomes" id="UP000179266"/>
    </source>
</evidence>
<dbReference type="Proteomes" id="UP000179266">
    <property type="component" value="Unassembled WGS sequence"/>
</dbReference>
<organism evidence="1 2">
    <name type="scientific">Candidatus Schekmanbacteria bacterium RBG_13_48_7</name>
    <dbReference type="NCBI Taxonomy" id="1817878"/>
    <lineage>
        <taxon>Bacteria</taxon>
        <taxon>Candidatus Schekmaniibacteriota</taxon>
    </lineage>
</organism>
<dbReference type="EMBL" id="MGDD01000224">
    <property type="protein sequence ID" value="OGL44438.1"/>
    <property type="molecule type" value="Genomic_DNA"/>
</dbReference>
<protein>
    <recommendedName>
        <fullName evidence="3">HTH HARE-type domain-containing protein</fullName>
    </recommendedName>
</protein>
<gene>
    <name evidence="1" type="ORF">A2161_11310</name>
</gene>
<name>A0A1F7RTM0_9BACT</name>
<evidence type="ECO:0008006" key="3">
    <source>
        <dbReference type="Google" id="ProtNLM"/>
    </source>
</evidence>
<sequence>MRYTEFRDKIQQELLENSAGLTWAQLKNRLALPYDNPCPTWINRLEQEIGLLRSRESGRAFVWKIGK</sequence>
<proteinExistence type="predicted"/>
<accession>A0A1F7RTM0</accession>